<dbReference type="EMBL" id="KZ150239">
    <property type="protein sequence ID" value="PZC71935.1"/>
    <property type="molecule type" value="Genomic_DNA"/>
</dbReference>
<gene>
    <name evidence="1" type="primary">HaOG212248</name>
    <name evidence="1" type="ORF">B5X24_HaOG212248</name>
</gene>
<name>A0A2W1BDJ2_HELAM</name>
<reference evidence="1 2" key="1">
    <citation type="journal article" date="2017" name="BMC Biol.">
        <title>Genomic innovations, transcriptional plasticity and gene loss underlying the evolution and divergence of two highly polyphagous and invasive Helicoverpa pest species.</title>
        <authorList>
            <person name="Pearce S.L."/>
            <person name="Clarke D.F."/>
            <person name="East P.D."/>
            <person name="Elfekih S."/>
            <person name="Gordon K.H."/>
            <person name="Jermiin L.S."/>
            <person name="McGaughran A."/>
            <person name="Oakeshott J.G."/>
            <person name="Papanikolaou A."/>
            <person name="Perera O.P."/>
            <person name="Rane R.V."/>
            <person name="Richards S."/>
            <person name="Tay W.T."/>
            <person name="Walsh T.K."/>
            <person name="Anderson A."/>
            <person name="Anderson C.J."/>
            <person name="Asgari S."/>
            <person name="Board P.G."/>
            <person name="Bretschneider A."/>
            <person name="Campbell P.M."/>
            <person name="Chertemps T."/>
            <person name="Christeller J.T."/>
            <person name="Coppin C.W."/>
            <person name="Downes S.J."/>
            <person name="Duan G."/>
            <person name="Farnsworth C.A."/>
            <person name="Good R.T."/>
            <person name="Han L.B."/>
            <person name="Han Y.C."/>
            <person name="Hatje K."/>
            <person name="Horne I."/>
            <person name="Huang Y.P."/>
            <person name="Hughes D.S."/>
            <person name="Jacquin-Joly E."/>
            <person name="James W."/>
            <person name="Jhangiani S."/>
            <person name="Kollmar M."/>
            <person name="Kuwar S.S."/>
            <person name="Li S."/>
            <person name="Liu N.Y."/>
            <person name="Maibeche M.T."/>
            <person name="Miller J.R."/>
            <person name="Montagne N."/>
            <person name="Perry T."/>
            <person name="Qu J."/>
            <person name="Song S.V."/>
            <person name="Sutton G.G."/>
            <person name="Vogel H."/>
            <person name="Walenz B.P."/>
            <person name="Xu W."/>
            <person name="Zhang H.J."/>
            <person name="Zou Z."/>
            <person name="Batterham P."/>
            <person name="Edwards O.R."/>
            <person name="Feyereisen R."/>
            <person name="Gibbs R.A."/>
            <person name="Heckel D.G."/>
            <person name="McGrath A."/>
            <person name="Robin C."/>
            <person name="Scherer S.E."/>
            <person name="Worley K.C."/>
            <person name="Wu Y.D."/>
        </authorList>
    </citation>
    <scope>NUCLEOTIDE SEQUENCE [LARGE SCALE GENOMIC DNA]</scope>
    <source>
        <strain evidence="1">Harm_GR_Male_#8</strain>
        <tissue evidence="1">Whole organism</tissue>
    </source>
</reference>
<proteinExistence type="predicted"/>
<keyword evidence="2" id="KW-1185">Reference proteome</keyword>
<dbReference type="Proteomes" id="UP000249218">
    <property type="component" value="Unassembled WGS sequence"/>
</dbReference>
<sequence>MDISSEYSTEKRCFKCDRAVLKNLNIVRNASNNAMLLWNQFQIFVYETFHELKTSTLLLSPEFLVYDIIFSGNYLVCLDTSGNIHTAAITMKNTTPKSFKVCGTSTMASSLYGKDHILFLKYEANSYFFSLHKLNADLTLMKNAILIYNEQLPTTQTSNKHFLQVHLLKENNLEALKKVFNDEDLNVRNKYNLIIVTFDKLSIFGCLFSSDVADEQVSLVKLYTSPSEISGIEIIDDDELNVMIGLTIGTIITLPLNNLKTPQITHLNIAIHKFLAFNDAILYTDGKSMWKADNMSKDVEFSKFFVKHVKDFIIMEDKIICNTFLNLIYRFSIHDEASYLRSESNDEYCTADKLINNSAYLDKILEEVNKNTALIEKLNKEKDYITALSLSNRQDVMDNIINHKVIVYESYEDAVTENKNVVLTNNFSEYFHEDLFFFLIKISTTTEHKLSQILSNYLGDLRVHITFATAKKVLKTISIKVADLSKKISILIPLKTDVIDITEMNVNIKIMSNIPGALDAKKKIWTILYRKHVKLHSEHFIKFNLNLKKEQCLKNLDSPLQAQIYQAAMNHHGHLFEFDDVMRNKQTVSKEWHMYVRLPDKYQEVFRNKDHTKHLTSKKVKYFIQQFTSEDFLKSKSNLIFSIGHENVKIEIHNDSFTSPLLKLSGENMKVVLNIRNFLSDLIYCVFANFGPGKEFINLSSYATIENLQKAVKKCITGSSEEEIEPLIEQFERNVIGVLPI</sequence>
<evidence type="ECO:0000313" key="1">
    <source>
        <dbReference type="EMBL" id="PZC71935.1"/>
    </source>
</evidence>
<dbReference type="OrthoDB" id="6881329at2759"/>
<evidence type="ECO:0000313" key="2">
    <source>
        <dbReference type="Proteomes" id="UP000249218"/>
    </source>
</evidence>
<organism evidence="1 2">
    <name type="scientific">Helicoverpa armigera</name>
    <name type="common">Cotton bollworm</name>
    <name type="synonym">Heliothis armigera</name>
    <dbReference type="NCBI Taxonomy" id="29058"/>
    <lineage>
        <taxon>Eukaryota</taxon>
        <taxon>Metazoa</taxon>
        <taxon>Ecdysozoa</taxon>
        <taxon>Arthropoda</taxon>
        <taxon>Hexapoda</taxon>
        <taxon>Insecta</taxon>
        <taxon>Pterygota</taxon>
        <taxon>Neoptera</taxon>
        <taxon>Endopterygota</taxon>
        <taxon>Lepidoptera</taxon>
        <taxon>Glossata</taxon>
        <taxon>Ditrysia</taxon>
        <taxon>Noctuoidea</taxon>
        <taxon>Noctuidae</taxon>
        <taxon>Heliothinae</taxon>
        <taxon>Helicoverpa</taxon>
    </lineage>
</organism>
<dbReference type="AlphaFoldDB" id="A0A2W1BDJ2"/>
<accession>A0A2W1BDJ2</accession>
<protein>
    <submittedName>
        <fullName evidence="1">Uncharacterized protein</fullName>
    </submittedName>
</protein>